<protein>
    <submittedName>
        <fullName evidence="2">Uncharacterized protein</fullName>
    </submittedName>
</protein>
<accession>A0AAX4PEQ4</accession>
<dbReference type="Proteomes" id="UP001472866">
    <property type="component" value="Chromosome 09"/>
</dbReference>
<evidence type="ECO:0000256" key="1">
    <source>
        <dbReference type="SAM" id="MobiDB-lite"/>
    </source>
</evidence>
<evidence type="ECO:0000313" key="3">
    <source>
        <dbReference type="Proteomes" id="UP001472866"/>
    </source>
</evidence>
<keyword evidence="3" id="KW-1185">Reference proteome</keyword>
<gene>
    <name evidence="2" type="ORF">HKI87_09g57850</name>
</gene>
<evidence type="ECO:0000313" key="2">
    <source>
        <dbReference type="EMBL" id="WZN64231.1"/>
    </source>
</evidence>
<feature type="region of interest" description="Disordered" evidence="1">
    <location>
        <begin position="1"/>
        <end position="39"/>
    </location>
</feature>
<organism evidence="2 3">
    <name type="scientific">Chloropicon roscoffensis</name>
    <dbReference type="NCBI Taxonomy" id="1461544"/>
    <lineage>
        <taxon>Eukaryota</taxon>
        <taxon>Viridiplantae</taxon>
        <taxon>Chlorophyta</taxon>
        <taxon>Chloropicophyceae</taxon>
        <taxon>Chloropicales</taxon>
        <taxon>Chloropicaceae</taxon>
        <taxon>Chloropicon</taxon>
    </lineage>
</organism>
<proteinExistence type="predicted"/>
<reference evidence="2 3" key="1">
    <citation type="submission" date="2024-03" db="EMBL/GenBank/DDBJ databases">
        <title>Complete genome sequence of the green alga Chloropicon roscoffensis RCC1871.</title>
        <authorList>
            <person name="Lemieux C."/>
            <person name="Pombert J.-F."/>
            <person name="Otis C."/>
            <person name="Turmel M."/>
        </authorList>
    </citation>
    <scope>NUCLEOTIDE SEQUENCE [LARGE SCALE GENOMIC DNA]</scope>
    <source>
        <strain evidence="2 3">RCC1871</strain>
    </source>
</reference>
<feature type="compositionally biased region" description="Polar residues" evidence="1">
    <location>
        <begin position="20"/>
        <end position="35"/>
    </location>
</feature>
<sequence>MKTEDGDGAATRQDTGAGAGTTNNVIFSPDFQPSSKKYEEDAFDDQRISMNTMPGDRDETSRNLKDIENMELGDLQDLVVEEKEKAEKDGSGKEDGKEPGGHNTCLACGALVAGCLGSICQSMLENFCMSLFRN</sequence>
<dbReference type="EMBL" id="CP151509">
    <property type="protein sequence ID" value="WZN64231.1"/>
    <property type="molecule type" value="Genomic_DNA"/>
</dbReference>
<dbReference type="AlphaFoldDB" id="A0AAX4PEQ4"/>
<name>A0AAX4PEQ4_9CHLO</name>